<gene>
    <name evidence="1" type="ORF">Amac_089290</name>
</gene>
<protein>
    <submittedName>
        <fullName evidence="1">Uncharacterized protein</fullName>
    </submittedName>
</protein>
<dbReference type="InterPro" id="IPR046214">
    <property type="entry name" value="DUF6247"/>
</dbReference>
<comment type="caution">
    <text evidence="1">The sequence shown here is derived from an EMBL/GenBank/DDBJ whole genome shotgun (WGS) entry which is preliminary data.</text>
</comment>
<keyword evidence="2" id="KW-1185">Reference proteome</keyword>
<dbReference type="Pfam" id="PF19760">
    <property type="entry name" value="DUF6247"/>
    <property type="match status" value="1"/>
</dbReference>
<sequence length="106" mass="12124">MTAQPAHEGPVPFLVPPEKNLRAIRVALLPEYHPDFDRQFRQVMADATETLDLSLITDFIEHWWRLARLCGDPARHRSAMDKAARLERGEHVPTLSRAETMARLGL</sequence>
<proteinExistence type="predicted"/>
<organism evidence="1 2">
    <name type="scientific">Acrocarpospora macrocephala</name>
    <dbReference type="NCBI Taxonomy" id="150177"/>
    <lineage>
        <taxon>Bacteria</taxon>
        <taxon>Bacillati</taxon>
        <taxon>Actinomycetota</taxon>
        <taxon>Actinomycetes</taxon>
        <taxon>Streptosporangiales</taxon>
        <taxon>Streptosporangiaceae</taxon>
        <taxon>Acrocarpospora</taxon>
    </lineage>
</organism>
<dbReference type="RefSeq" id="WP_155360468.1">
    <property type="nucleotide sequence ID" value="NZ_BAAAHL010000058.1"/>
</dbReference>
<name>A0A5M3X3V5_9ACTN</name>
<dbReference type="Proteomes" id="UP000331127">
    <property type="component" value="Unassembled WGS sequence"/>
</dbReference>
<accession>A0A5M3X3V5</accession>
<dbReference type="AlphaFoldDB" id="A0A5M3X3V5"/>
<evidence type="ECO:0000313" key="2">
    <source>
        <dbReference type="Proteomes" id="UP000331127"/>
    </source>
</evidence>
<dbReference type="EMBL" id="BLAE01000074">
    <property type="protein sequence ID" value="GES15332.1"/>
    <property type="molecule type" value="Genomic_DNA"/>
</dbReference>
<evidence type="ECO:0000313" key="1">
    <source>
        <dbReference type="EMBL" id="GES15332.1"/>
    </source>
</evidence>
<dbReference type="OrthoDB" id="3533046at2"/>
<reference evidence="1 2" key="1">
    <citation type="submission" date="2019-10" db="EMBL/GenBank/DDBJ databases">
        <title>Whole genome shotgun sequence of Acrocarpospora macrocephala NBRC 16266.</title>
        <authorList>
            <person name="Ichikawa N."/>
            <person name="Kimura A."/>
            <person name="Kitahashi Y."/>
            <person name="Komaki H."/>
            <person name="Oguchi A."/>
        </authorList>
    </citation>
    <scope>NUCLEOTIDE SEQUENCE [LARGE SCALE GENOMIC DNA]</scope>
    <source>
        <strain evidence="1 2">NBRC 16266</strain>
    </source>
</reference>